<reference evidence="1" key="1">
    <citation type="submission" date="2020-05" db="EMBL/GenBank/DDBJ databases">
        <title>Large-scale comparative analyses of tick genomes elucidate their genetic diversity and vector capacities.</title>
        <authorList>
            <person name="Jia N."/>
            <person name="Wang J."/>
            <person name="Shi W."/>
            <person name="Du L."/>
            <person name="Sun Y."/>
            <person name="Zhan W."/>
            <person name="Jiang J."/>
            <person name="Wang Q."/>
            <person name="Zhang B."/>
            <person name="Ji P."/>
            <person name="Sakyi L.B."/>
            <person name="Cui X."/>
            <person name="Yuan T."/>
            <person name="Jiang B."/>
            <person name="Yang W."/>
            <person name="Lam T.T.-Y."/>
            <person name="Chang Q."/>
            <person name="Ding S."/>
            <person name="Wang X."/>
            <person name="Zhu J."/>
            <person name="Ruan X."/>
            <person name="Zhao L."/>
            <person name="Wei J."/>
            <person name="Que T."/>
            <person name="Du C."/>
            <person name="Cheng J."/>
            <person name="Dai P."/>
            <person name="Han X."/>
            <person name="Huang E."/>
            <person name="Gao Y."/>
            <person name="Liu J."/>
            <person name="Shao H."/>
            <person name="Ye R."/>
            <person name="Li L."/>
            <person name="Wei W."/>
            <person name="Wang X."/>
            <person name="Wang C."/>
            <person name="Yang T."/>
            <person name="Huo Q."/>
            <person name="Li W."/>
            <person name="Guo W."/>
            <person name="Chen H."/>
            <person name="Zhou L."/>
            <person name="Ni X."/>
            <person name="Tian J."/>
            <person name="Zhou Y."/>
            <person name="Sheng Y."/>
            <person name="Liu T."/>
            <person name="Pan Y."/>
            <person name="Xia L."/>
            <person name="Li J."/>
            <person name="Zhao F."/>
            <person name="Cao W."/>
        </authorList>
    </citation>
    <scope>NUCLEOTIDE SEQUENCE</scope>
    <source>
        <strain evidence="1">Hyas-2018</strain>
    </source>
</reference>
<keyword evidence="2" id="KW-1185">Reference proteome</keyword>
<proteinExistence type="predicted"/>
<evidence type="ECO:0000313" key="2">
    <source>
        <dbReference type="Proteomes" id="UP000821845"/>
    </source>
</evidence>
<name>A0ACB7RZ96_HYAAI</name>
<organism evidence="1 2">
    <name type="scientific">Hyalomma asiaticum</name>
    <name type="common">Tick</name>
    <dbReference type="NCBI Taxonomy" id="266040"/>
    <lineage>
        <taxon>Eukaryota</taxon>
        <taxon>Metazoa</taxon>
        <taxon>Ecdysozoa</taxon>
        <taxon>Arthropoda</taxon>
        <taxon>Chelicerata</taxon>
        <taxon>Arachnida</taxon>
        <taxon>Acari</taxon>
        <taxon>Parasitiformes</taxon>
        <taxon>Ixodida</taxon>
        <taxon>Ixodoidea</taxon>
        <taxon>Ixodidae</taxon>
        <taxon>Hyalomminae</taxon>
        <taxon>Hyalomma</taxon>
    </lineage>
</organism>
<accession>A0ACB7RZ96</accession>
<dbReference type="EMBL" id="CM023487">
    <property type="protein sequence ID" value="KAH6927132.1"/>
    <property type="molecule type" value="Genomic_DNA"/>
</dbReference>
<evidence type="ECO:0000313" key="1">
    <source>
        <dbReference type="EMBL" id="KAH6927132.1"/>
    </source>
</evidence>
<gene>
    <name evidence="1" type="ORF">HPB50_027091</name>
</gene>
<protein>
    <submittedName>
        <fullName evidence="1">Uncharacterized protein</fullName>
    </submittedName>
</protein>
<dbReference type="Proteomes" id="UP000821845">
    <property type="component" value="Chromosome 7"/>
</dbReference>
<comment type="caution">
    <text evidence="1">The sequence shown here is derived from an EMBL/GenBank/DDBJ whole genome shotgun (WGS) entry which is preliminary data.</text>
</comment>
<sequence>MALATILCLMVSWTLAYASSEWCNATYDEQLERVIADAMRGVQEVYVSEMEPEGPGPSPLGFEGYRIIGLGRMQRHGSLRTLCENDTQAVSFDLVAEEQWSAGFYGLVVETTPWKFRHLM</sequence>